<dbReference type="EMBL" id="CAJOBA010007304">
    <property type="protein sequence ID" value="CAF3798569.1"/>
    <property type="molecule type" value="Genomic_DNA"/>
</dbReference>
<sequence length="640" mass="72312">MNSSKRRQYETKNTEDRSLQSVPAPPTPCSEDNFQIRSIPLSTRDTKVNDFDSTAIYNRSVQGTGMPFSFEVQGIGLSRPGSAIKTNEPIKSPMIGNMKRIRYMTREAKVRANAKEQQKLIPVKALWQSKQWKHVQSKVKQTLKDQEKSAPRPQSAHYLKAHENTGLQFRRPQSASTSRQNSVASPIDTPNVNYSSQKDDGKSDYIKLNTLWAKNVPKVRKSVSDEVVEQTREKTNKKLQDYKQNQRGKVPRYIDRIREKLEHESINQLQNASDPERPIDHIEVQEDERLRALQTLQLTTDKSQQRKPFPRQYFDRPDVIESSTPTTTTTALTIADNSNVDTTTPRHVWYYEGRGGWWQYDQRTNTDLDAAFMNGQRNIDLLIAGFVYVIDFENMLQYRQNETQRRRRIKYDLVTAPKKGVAGLKLNDRQRRDDPENQSQVLSSSTTVTTAPQSSHAIRITSDTNIVPSLRPMVSSVTGTSPPQAEILVPLATASSNNDENNISRSDADGGEEIEVSQLPLSNRSIIDDSVPVRRPVLGASNYQTWRSNNESNSGVTVRGYVGNFDSDSSVDTEDDDSEEETNSIRPTLIGEASDNISRRADFLLGSSGYTPTSNRSTNNNSSTLLSDSIMELHVTPRTH</sequence>
<keyword evidence="5" id="KW-0879">Wnt signaling pathway</keyword>
<dbReference type="InterPro" id="IPR037197">
    <property type="entry name" value="WWE_dom_sf"/>
</dbReference>
<reference evidence="13" key="1">
    <citation type="submission" date="2021-02" db="EMBL/GenBank/DDBJ databases">
        <authorList>
            <person name="Nowell W R."/>
        </authorList>
    </citation>
    <scope>NUCLEOTIDE SEQUENCE</scope>
</reference>
<evidence type="ECO:0000256" key="10">
    <source>
        <dbReference type="RuleBase" id="RU367115"/>
    </source>
</evidence>
<dbReference type="GO" id="GO:0016055">
    <property type="term" value="P:Wnt signaling pathway"/>
    <property type="evidence" value="ECO:0007669"/>
    <property type="project" value="UniProtKB-KW"/>
</dbReference>
<dbReference type="InterPro" id="IPR033509">
    <property type="entry name" value="RNF146"/>
</dbReference>
<accession>A0A8S2DYH5</accession>
<keyword evidence="9 10" id="KW-0862">Zinc</keyword>
<dbReference type="GO" id="GO:0008270">
    <property type="term" value="F:zinc ion binding"/>
    <property type="evidence" value="ECO:0007669"/>
    <property type="project" value="UniProtKB-UniRule"/>
</dbReference>
<evidence type="ECO:0000256" key="6">
    <source>
        <dbReference type="ARBA" id="ARBA00022723"/>
    </source>
</evidence>
<dbReference type="SUPFAM" id="SSF117839">
    <property type="entry name" value="WWE domain"/>
    <property type="match status" value="1"/>
</dbReference>
<keyword evidence="8 10" id="KW-0833">Ubl conjugation pathway</keyword>
<feature type="region of interest" description="Disordered" evidence="11">
    <location>
        <begin position="164"/>
        <end position="200"/>
    </location>
</feature>
<feature type="compositionally biased region" description="Polar residues" evidence="11">
    <location>
        <begin position="165"/>
        <end position="196"/>
    </location>
</feature>
<dbReference type="EC" id="2.3.2.27" evidence="10"/>
<feature type="compositionally biased region" description="Low complexity" evidence="11">
    <location>
        <begin position="438"/>
        <end position="450"/>
    </location>
</feature>
<organism evidence="13 15">
    <name type="scientific">Didymodactylos carnosus</name>
    <dbReference type="NCBI Taxonomy" id="1234261"/>
    <lineage>
        <taxon>Eukaryota</taxon>
        <taxon>Metazoa</taxon>
        <taxon>Spiralia</taxon>
        <taxon>Gnathifera</taxon>
        <taxon>Rotifera</taxon>
        <taxon>Eurotatoria</taxon>
        <taxon>Bdelloidea</taxon>
        <taxon>Philodinida</taxon>
        <taxon>Philodinidae</taxon>
        <taxon>Didymodactylos</taxon>
    </lineage>
</organism>
<feature type="compositionally biased region" description="Polar residues" evidence="11">
    <location>
        <begin position="493"/>
        <end position="505"/>
    </location>
</feature>
<gene>
    <name evidence="13" type="ORF">OVA965_LOCUS15953</name>
    <name evidence="14" type="ORF">TMI583_LOCUS15964</name>
</gene>
<keyword evidence="7 10" id="KW-0863">Zinc-finger</keyword>
<dbReference type="GO" id="GO:0005634">
    <property type="term" value="C:nucleus"/>
    <property type="evidence" value="ECO:0007669"/>
    <property type="project" value="TreeGrafter"/>
</dbReference>
<evidence type="ECO:0000259" key="12">
    <source>
        <dbReference type="PROSITE" id="PS50918"/>
    </source>
</evidence>
<dbReference type="FunFam" id="3.30.720.50:FF:000003">
    <property type="entry name" value="E3 ubiquitin-protein ligase RNF146"/>
    <property type="match status" value="1"/>
</dbReference>
<dbReference type="InterPro" id="IPR004170">
    <property type="entry name" value="WWE_dom"/>
</dbReference>
<comment type="subcellular location">
    <subcellularLocation>
        <location evidence="1 10">Cytoplasm</location>
        <location evidence="1 10">Cytosol</location>
    </subcellularLocation>
</comment>
<feature type="region of interest" description="Disordered" evidence="11">
    <location>
        <begin position="1"/>
        <end position="34"/>
    </location>
</feature>
<dbReference type="GO" id="GO:0072572">
    <property type="term" value="F:poly-ADP-D-ribose binding"/>
    <property type="evidence" value="ECO:0007669"/>
    <property type="project" value="UniProtKB-UniRule"/>
</dbReference>
<evidence type="ECO:0000256" key="5">
    <source>
        <dbReference type="ARBA" id="ARBA00022687"/>
    </source>
</evidence>
<evidence type="ECO:0000256" key="4">
    <source>
        <dbReference type="ARBA" id="ARBA00022679"/>
    </source>
</evidence>
<dbReference type="GO" id="GO:0051865">
    <property type="term" value="P:protein autoubiquitination"/>
    <property type="evidence" value="ECO:0007669"/>
    <property type="project" value="UniProtKB-UniRule"/>
</dbReference>
<evidence type="ECO:0000256" key="8">
    <source>
        <dbReference type="ARBA" id="ARBA00022786"/>
    </source>
</evidence>
<evidence type="ECO:0000313" key="13">
    <source>
        <dbReference type="EMBL" id="CAF1030312.1"/>
    </source>
</evidence>
<comment type="pathway">
    <text evidence="2 10">Protein modification; protein ubiquitination.</text>
</comment>
<comment type="PTM">
    <text evidence="10">Ubiquitinated; autoubiquitinated.</text>
</comment>
<evidence type="ECO:0000256" key="11">
    <source>
        <dbReference type="SAM" id="MobiDB-lite"/>
    </source>
</evidence>
<dbReference type="GO" id="GO:0005829">
    <property type="term" value="C:cytosol"/>
    <property type="evidence" value="ECO:0007669"/>
    <property type="project" value="UniProtKB-SubCell"/>
</dbReference>
<comment type="caution">
    <text evidence="13">The sequence shown here is derived from an EMBL/GenBank/DDBJ whole genome shotgun (WGS) entry which is preliminary data.</text>
</comment>
<dbReference type="Gene3D" id="3.30.720.50">
    <property type="match status" value="1"/>
</dbReference>
<evidence type="ECO:0000256" key="3">
    <source>
        <dbReference type="ARBA" id="ARBA00022490"/>
    </source>
</evidence>
<dbReference type="SMART" id="SM00678">
    <property type="entry name" value="WWE"/>
    <property type="match status" value="1"/>
</dbReference>
<evidence type="ECO:0000256" key="7">
    <source>
        <dbReference type="ARBA" id="ARBA00022771"/>
    </source>
</evidence>
<feature type="region of interest" description="Disordered" evidence="11">
    <location>
        <begin position="427"/>
        <end position="456"/>
    </location>
</feature>
<feature type="region of interest" description="Disordered" evidence="11">
    <location>
        <begin position="493"/>
        <end position="513"/>
    </location>
</feature>
<dbReference type="EMBL" id="CAJNOK010007292">
    <property type="protein sequence ID" value="CAF1030312.1"/>
    <property type="molecule type" value="Genomic_DNA"/>
</dbReference>
<feature type="region of interest" description="Disordered" evidence="11">
    <location>
        <begin position="548"/>
        <end position="593"/>
    </location>
</feature>
<proteinExistence type="predicted"/>
<protein>
    <recommendedName>
        <fullName evidence="10">E3 ubiquitin-protein ligase</fullName>
        <ecNumber evidence="10">2.3.2.27</ecNumber>
    </recommendedName>
</protein>
<feature type="compositionally biased region" description="Basic and acidic residues" evidence="11">
    <location>
        <begin position="7"/>
        <end position="18"/>
    </location>
</feature>
<dbReference type="Proteomes" id="UP000677228">
    <property type="component" value="Unassembled WGS sequence"/>
</dbReference>
<evidence type="ECO:0000256" key="2">
    <source>
        <dbReference type="ARBA" id="ARBA00004906"/>
    </source>
</evidence>
<dbReference type="PROSITE" id="PS50918">
    <property type="entry name" value="WWE"/>
    <property type="match status" value="1"/>
</dbReference>
<evidence type="ECO:0000313" key="14">
    <source>
        <dbReference type="EMBL" id="CAF3798569.1"/>
    </source>
</evidence>
<keyword evidence="6 10" id="KW-0479">Metal-binding</keyword>
<comment type="function">
    <text evidence="10">E3 ubiquitin-protein ligase that specifically binds poly-ADP-ribosylated proteins and mediates their ubiquitination and subsequent degradation.</text>
</comment>
<keyword evidence="4 10" id="KW-0808">Transferase</keyword>
<dbReference type="Proteomes" id="UP000682733">
    <property type="component" value="Unassembled WGS sequence"/>
</dbReference>
<dbReference type="Pfam" id="PF02825">
    <property type="entry name" value="WWE"/>
    <property type="match status" value="1"/>
</dbReference>
<dbReference type="GO" id="GO:0061630">
    <property type="term" value="F:ubiquitin protein ligase activity"/>
    <property type="evidence" value="ECO:0007669"/>
    <property type="project" value="UniProtKB-UniRule"/>
</dbReference>
<evidence type="ECO:0000256" key="9">
    <source>
        <dbReference type="ARBA" id="ARBA00022833"/>
    </source>
</evidence>
<feature type="domain" description="WWE" evidence="12">
    <location>
        <begin position="335"/>
        <end position="411"/>
    </location>
</feature>
<evidence type="ECO:0000313" key="15">
    <source>
        <dbReference type="Proteomes" id="UP000677228"/>
    </source>
</evidence>
<feature type="compositionally biased region" description="Low complexity" evidence="11">
    <location>
        <begin position="611"/>
        <end position="624"/>
    </location>
</feature>
<dbReference type="InterPro" id="IPR018123">
    <property type="entry name" value="WWE-dom_subgr"/>
</dbReference>
<dbReference type="AlphaFoldDB" id="A0A8S2DYH5"/>
<comment type="domain">
    <text evidence="10">The WWE domain mediates non-covalent poly(ADP-ribose)-binding.</text>
</comment>
<dbReference type="GO" id="GO:0006511">
    <property type="term" value="P:ubiquitin-dependent protein catabolic process"/>
    <property type="evidence" value="ECO:0007669"/>
    <property type="project" value="UniProtKB-UniRule"/>
</dbReference>
<evidence type="ECO:0000256" key="1">
    <source>
        <dbReference type="ARBA" id="ARBA00004514"/>
    </source>
</evidence>
<dbReference type="PANTHER" id="PTHR13417">
    <property type="entry name" value="E3 UBIQUITIN-PROTEIN LIGASE RNF146"/>
    <property type="match status" value="1"/>
</dbReference>
<feature type="compositionally biased region" description="Acidic residues" evidence="11">
    <location>
        <begin position="569"/>
        <end position="582"/>
    </location>
</feature>
<keyword evidence="3 10" id="KW-0963">Cytoplasm</keyword>
<name>A0A8S2DYH5_9BILA</name>
<feature type="region of interest" description="Disordered" evidence="11">
    <location>
        <begin position="607"/>
        <end position="640"/>
    </location>
</feature>
<dbReference type="PANTHER" id="PTHR13417:SF2">
    <property type="entry name" value="E3 UBIQUITIN-PROTEIN LIGASE RNF146"/>
    <property type="match status" value="1"/>
</dbReference>
<comment type="catalytic activity">
    <reaction evidence="10">
        <text>S-ubiquitinyl-[E2 ubiquitin-conjugating enzyme]-L-cysteine + [acceptor protein]-L-lysine = [E2 ubiquitin-conjugating enzyme]-L-cysteine + N(6)-ubiquitinyl-[acceptor protein]-L-lysine.</text>
        <dbReference type="EC" id="2.3.2.27"/>
    </reaction>
</comment>